<dbReference type="Proteomes" id="UP001583193">
    <property type="component" value="Unassembled WGS sequence"/>
</dbReference>
<comment type="similarity">
    <text evidence="2">Belongs to the D-isomer specific 2-hydroxyacid dehydrogenase family.</text>
</comment>
<dbReference type="InterPro" id="IPR006139">
    <property type="entry name" value="D-isomer_2_OHA_DH_cat_dom"/>
</dbReference>
<dbReference type="InterPro" id="IPR006140">
    <property type="entry name" value="D-isomer_DH_NAD-bd"/>
</dbReference>
<name>A0ABR3YG66_9EURO</name>
<sequence length="352" mass="38999">MGSQKIRVLHIGDDIKYNHDVFQRFSSTFEIIQPTAAERARPEFIRALKEKRWGDFHAIFRPFWNTGGEMGRWDAELITLLPPSVKIVTSAGAGYDWVDVDIFAKRGIIYCNGAAASSESVADMTLFLIIAVFRNLAWSHHAAYSANPQIFLDAHTNVPLTAFNPRGRTLGIVGLGQIGYTIAKKAYAAFGMKIQYNDLIRKSPEQEASIQATYFKDLDDLLGNSDCVVIATPFAGQKLITTERLQKFKKGSRFINIARGSLVDEEALISALDSGHITAAGLDVHASEPHVHPRLVRHPRVMAMSHNAGGTVDTHVGFEKLAMENILSFFLEGKALTPVNLHLIKDKTQARL</sequence>
<evidence type="ECO:0000313" key="6">
    <source>
        <dbReference type="Proteomes" id="UP001583193"/>
    </source>
</evidence>
<dbReference type="SUPFAM" id="SSF51735">
    <property type="entry name" value="NAD(P)-binding Rossmann-fold domains"/>
    <property type="match status" value="1"/>
</dbReference>
<dbReference type="SUPFAM" id="SSF52283">
    <property type="entry name" value="Formate/glycerate dehydrogenase catalytic domain-like"/>
    <property type="match status" value="1"/>
</dbReference>
<accession>A0ABR3YG66</accession>
<comment type="caution">
    <text evidence="5">The sequence shown here is derived from an EMBL/GenBank/DDBJ whole genome shotgun (WGS) entry which is preliminary data.</text>
</comment>
<evidence type="ECO:0000259" key="4">
    <source>
        <dbReference type="Pfam" id="PF02826"/>
    </source>
</evidence>
<dbReference type="PANTHER" id="PTHR10996">
    <property type="entry name" value="2-HYDROXYACID DEHYDROGENASE-RELATED"/>
    <property type="match status" value="1"/>
</dbReference>
<dbReference type="CDD" id="cd12168">
    <property type="entry name" value="Mand_dh_like"/>
    <property type="match status" value="1"/>
</dbReference>
<protein>
    <recommendedName>
        <fullName evidence="7">D-mandelate dehydrogenase</fullName>
    </recommendedName>
</protein>
<dbReference type="InterPro" id="IPR050223">
    <property type="entry name" value="D-isomer_2-hydroxyacid_DH"/>
</dbReference>
<evidence type="ECO:0000313" key="5">
    <source>
        <dbReference type="EMBL" id="KAL1886822.1"/>
    </source>
</evidence>
<dbReference type="Pfam" id="PF02826">
    <property type="entry name" value="2-Hacid_dh_C"/>
    <property type="match status" value="1"/>
</dbReference>
<evidence type="ECO:0000259" key="3">
    <source>
        <dbReference type="Pfam" id="PF00389"/>
    </source>
</evidence>
<gene>
    <name evidence="5" type="ORF">Plec18167_000757</name>
</gene>
<dbReference type="InterPro" id="IPR029753">
    <property type="entry name" value="D-isomer_DH_CS"/>
</dbReference>
<proteinExistence type="inferred from homology"/>
<organism evidence="5 6">
    <name type="scientific">Paecilomyces lecythidis</name>
    <dbReference type="NCBI Taxonomy" id="3004212"/>
    <lineage>
        <taxon>Eukaryota</taxon>
        <taxon>Fungi</taxon>
        <taxon>Dikarya</taxon>
        <taxon>Ascomycota</taxon>
        <taxon>Pezizomycotina</taxon>
        <taxon>Eurotiomycetes</taxon>
        <taxon>Eurotiomycetidae</taxon>
        <taxon>Eurotiales</taxon>
        <taxon>Thermoascaceae</taxon>
        <taxon>Paecilomyces</taxon>
    </lineage>
</organism>
<keyword evidence="1 2" id="KW-0560">Oxidoreductase</keyword>
<evidence type="ECO:0000256" key="2">
    <source>
        <dbReference type="RuleBase" id="RU003719"/>
    </source>
</evidence>
<evidence type="ECO:0008006" key="7">
    <source>
        <dbReference type="Google" id="ProtNLM"/>
    </source>
</evidence>
<reference evidence="5 6" key="1">
    <citation type="journal article" date="2024" name="IMA Fungus">
        <title>IMA Genome - F19 : A genome assembly and annotation guide to empower mycologists, including annotated draft genome sequences of Ceratocystis pirilliformis, Diaporthe australafricana, Fusarium ophioides, Paecilomyces lecythidis, and Sporothrix stenoceras.</title>
        <authorList>
            <person name="Aylward J."/>
            <person name="Wilson A.M."/>
            <person name="Visagie C.M."/>
            <person name="Spraker J."/>
            <person name="Barnes I."/>
            <person name="Buitendag C."/>
            <person name="Ceriani C."/>
            <person name="Del Mar Angel L."/>
            <person name="du Plessis D."/>
            <person name="Fuchs T."/>
            <person name="Gasser K."/>
            <person name="Kramer D."/>
            <person name="Li W."/>
            <person name="Munsamy K."/>
            <person name="Piso A."/>
            <person name="Price J.L."/>
            <person name="Sonnekus B."/>
            <person name="Thomas C."/>
            <person name="van der Nest A."/>
            <person name="van Dijk A."/>
            <person name="van Heerden A."/>
            <person name="van Vuuren N."/>
            <person name="Yilmaz N."/>
            <person name="Duong T.A."/>
            <person name="van der Merwe N.A."/>
            <person name="Wingfield M.J."/>
            <person name="Wingfield B.D."/>
        </authorList>
    </citation>
    <scope>NUCLEOTIDE SEQUENCE [LARGE SCALE GENOMIC DNA]</scope>
    <source>
        <strain evidence="5 6">CMW 18167</strain>
    </source>
</reference>
<dbReference type="PROSITE" id="PS00671">
    <property type="entry name" value="D_2_HYDROXYACID_DH_3"/>
    <property type="match status" value="1"/>
</dbReference>
<dbReference type="InterPro" id="IPR036291">
    <property type="entry name" value="NAD(P)-bd_dom_sf"/>
</dbReference>
<evidence type="ECO:0000256" key="1">
    <source>
        <dbReference type="ARBA" id="ARBA00023002"/>
    </source>
</evidence>
<feature type="domain" description="D-isomer specific 2-hydroxyacid dehydrogenase catalytic" evidence="3">
    <location>
        <begin position="73"/>
        <end position="340"/>
    </location>
</feature>
<dbReference type="EMBL" id="JAVDPF010000001">
    <property type="protein sequence ID" value="KAL1886822.1"/>
    <property type="molecule type" value="Genomic_DNA"/>
</dbReference>
<feature type="domain" description="D-isomer specific 2-hydroxyacid dehydrogenase NAD-binding" evidence="4">
    <location>
        <begin position="128"/>
        <end position="308"/>
    </location>
</feature>
<dbReference type="PANTHER" id="PTHR10996:SF281">
    <property type="entry name" value="D-ISOMER SPECIFIC 2-HYDROXYACID DEHYDROGENASE NAD-BINDING DOMAIN-CONTAINING PROTEIN-RELATED"/>
    <property type="match status" value="1"/>
</dbReference>
<keyword evidence="6" id="KW-1185">Reference proteome</keyword>
<dbReference type="Gene3D" id="3.40.50.720">
    <property type="entry name" value="NAD(P)-binding Rossmann-like Domain"/>
    <property type="match status" value="2"/>
</dbReference>
<dbReference type="Pfam" id="PF00389">
    <property type="entry name" value="2-Hacid_dh"/>
    <property type="match status" value="1"/>
</dbReference>